<organism evidence="9">
    <name type="scientific">Albugo laibachii Nc14</name>
    <dbReference type="NCBI Taxonomy" id="890382"/>
    <lineage>
        <taxon>Eukaryota</taxon>
        <taxon>Sar</taxon>
        <taxon>Stramenopiles</taxon>
        <taxon>Oomycota</taxon>
        <taxon>Peronosporomycetes</taxon>
        <taxon>Albuginales</taxon>
        <taxon>Albuginaceae</taxon>
        <taxon>Albugo</taxon>
    </lineage>
</organism>
<dbReference type="SMART" id="SM00028">
    <property type="entry name" value="TPR"/>
    <property type="match status" value="7"/>
</dbReference>
<evidence type="ECO:0000256" key="5">
    <source>
        <dbReference type="ARBA" id="ARBA00022803"/>
    </source>
</evidence>
<evidence type="ECO:0000313" key="9">
    <source>
        <dbReference type="EMBL" id="CCA15137.1"/>
    </source>
</evidence>
<dbReference type="InterPro" id="IPR011990">
    <property type="entry name" value="TPR-like_helical_dom_sf"/>
</dbReference>
<evidence type="ECO:0000256" key="1">
    <source>
        <dbReference type="ARBA" id="ARBA00022618"/>
    </source>
</evidence>
<reference evidence="9" key="1">
    <citation type="journal article" date="2011" name="PLoS Biol.">
        <title>Gene gain and loss during evolution of obligate parasitism in the white rust pathogen of Arabidopsis thaliana.</title>
        <authorList>
            <person name="Kemen E."/>
            <person name="Gardiner A."/>
            <person name="Schultz-Larsen T."/>
            <person name="Kemen A.C."/>
            <person name="Balmuth A.L."/>
            <person name="Robert-Seilaniantz A."/>
            <person name="Bailey K."/>
            <person name="Holub E."/>
            <person name="Studholme D.J."/>
            <person name="Maclean D."/>
            <person name="Jones J.D."/>
        </authorList>
    </citation>
    <scope>NUCLEOTIDE SEQUENCE</scope>
</reference>
<name>F0W255_9STRA</name>
<feature type="compositionally biased region" description="Polar residues" evidence="8">
    <location>
        <begin position="212"/>
        <end position="221"/>
    </location>
</feature>
<feature type="compositionally biased region" description="Polar residues" evidence="8">
    <location>
        <begin position="156"/>
        <end position="165"/>
    </location>
</feature>
<evidence type="ECO:0000256" key="4">
    <source>
        <dbReference type="ARBA" id="ARBA00022786"/>
    </source>
</evidence>
<keyword evidence="3" id="KW-0498">Mitosis</keyword>
<feature type="compositionally biased region" description="Basic and acidic residues" evidence="8">
    <location>
        <begin position="137"/>
        <end position="146"/>
    </location>
</feature>
<gene>
    <name evidence="9" type="primary">AlNc14C9G1130</name>
    <name evidence="9" type="ORF">ALNC14_012800</name>
</gene>
<dbReference type="Pfam" id="PF13181">
    <property type="entry name" value="TPR_8"/>
    <property type="match status" value="1"/>
</dbReference>
<feature type="region of interest" description="Disordered" evidence="8">
    <location>
        <begin position="137"/>
        <end position="222"/>
    </location>
</feature>
<sequence length="769" mass="86336">MSIKSDNTGMFWLSTIAIEYDAIAFDRVESRSESVTLISNSNLEISTSSRATIPHLNDTASVSAANAATTPSPATPSASSLSGSQNRAISASRIRFLPRLDSSTKRNTTQNVHRLYGAPVKQQRARKRWRSFLEEESIPHESERLHNSPLDPIRPSRTSKTSKTAQRLFPNEKNSKGDEKATVQPRIRINKRLASLDKKIPQKSRKDGSHGTPRNQTQNQIEDVLEMEPLDGLRALVKTCVNNMEYRSAFFYADKLVTLSAQNPEDVFLLAKTCFLNAEYHRTLLIVKRFGLMNASTQPLSLYLDSAILYARGMLAVQQFEECIEVLTSEIPSISLREVEAHTHAPTVHSGSKSLAVLATLIGQAWKSLGNRENAIVYYRFALGNDAGSHEAFRWLFQEEMLSSEEQAKLLAELDLSKVDPGQRQCNQILYWTHTNKETSDLESLQDNNELKWKQAQAAYDQYDMDTAFRLCTSLQTDDPYNLEIVPLFVAILMHFGKKRDLYQYSHEMVDIYPDNPASWYIVACYYFLIGKHDLAQRHFHKTITMDSDFAIAWVAFGHSFASQDESDQAMSCYRTARNILPGSCMPLLSVGIEYSRINQLEQALQSLLDASKLGVKDPLVLNEIGVVYYKQKRYTSAVESLQEALQACPNTASKQTFSVTLFNLASAYRKLGRYQEAEIYYGKAIALAPDAASYASLGLTYHVQGALDRAIECYHSALAYNPQDILALDMIALAMEEAIHVTPSLDDSLSSIEHDPLATLSIEYDMTP</sequence>
<dbReference type="HOGENOM" id="CLU_011751_3_1_1"/>
<dbReference type="Pfam" id="PF13424">
    <property type="entry name" value="TPR_12"/>
    <property type="match status" value="1"/>
</dbReference>
<dbReference type="GO" id="GO:0051301">
    <property type="term" value="P:cell division"/>
    <property type="evidence" value="ECO:0007669"/>
    <property type="project" value="UniProtKB-KW"/>
</dbReference>
<dbReference type="AlphaFoldDB" id="F0W255"/>
<protein>
    <submittedName>
        <fullName evidence="9">Cell division cycle protein 16 putative</fullName>
    </submittedName>
</protein>
<dbReference type="PANTHER" id="PTHR12558:SF9">
    <property type="entry name" value="CELL DIVISION CYCLE PROTEIN 16 HOMOLOG"/>
    <property type="match status" value="1"/>
</dbReference>
<feature type="compositionally biased region" description="Basic and acidic residues" evidence="8">
    <location>
        <begin position="194"/>
        <end position="209"/>
    </location>
</feature>
<evidence type="ECO:0000256" key="7">
    <source>
        <dbReference type="PROSITE-ProRule" id="PRU00339"/>
    </source>
</evidence>
<feature type="compositionally biased region" description="Low complexity" evidence="8">
    <location>
        <begin position="63"/>
        <end position="82"/>
    </location>
</feature>
<evidence type="ECO:0000256" key="2">
    <source>
        <dbReference type="ARBA" id="ARBA00022737"/>
    </source>
</evidence>
<dbReference type="GO" id="GO:0005737">
    <property type="term" value="C:cytoplasm"/>
    <property type="evidence" value="ECO:0007669"/>
    <property type="project" value="TreeGrafter"/>
</dbReference>
<keyword evidence="1 9" id="KW-0132">Cell division</keyword>
<feature type="repeat" description="TPR" evidence="7">
    <location>
        <begin position="551"/>
        <end position="584"/>
    </location>
</feature>
<evidence type="ECO:0000256" key="8">
    <source>
        <dbReference type="SAM" id="MobiDB-lite"/>
    </source>
</evidence>
<dbReference type="InterPro" id="IPR019734">
    <property type="entry name" value="TPR_rpt"/>
</dbReference>
<feature type="region of interest" description="Disordered" evidence="8">
    <location>
        <begin position="63"/>
        <end position="86"/>
    </location>
</feature>
<dbReference type="GO" id="GO:0031145">
    <property type="term" value="P:anaphase-promoting complex-dependent catabolic process"/>
    <property type="evidence" value="ECO:0007669"/>
    <property type="project" value="TreeGrafter"/>
</dbReference>
<keyword evidence="4" id="KW-0833">Ubl conjugation pathway</keyword>
<dbReference type="Pfam" id="PF12895">
    <property type="entry name" value="ANAPC3"/>
    <property type="match status" value="1"/>
</dbReference>
<keyword evidence="2" id="KW-0677">Repeat</keyword>
<keyword evidence="6" id="KW-0131">Cell cycle</keyword>
<dbReference type="SUPFAM" id="SSF48452">
    <property type="entry name" value="TPR-like"/>
    <property type="match status" value="2"/>
</dbReference>
<reference evidence="9" key="2">
    <citation type="submission" date="2011-02" db="EMBL/GenBank/DDBJ databases">
        <authorList>
            <person name="MacLean D."/>
        </authorList>
    </citation>
    <scope>NUCLEOTIDE SEQUENCE</scope>
</reference>
<evidence type="ECO:0000256" key="6">
    <source>
        <dbReference type="ARBA" id="ARBA00023306"/>
    </source>
</evidence>
<dbReference type="EMBL" id="FR824054">
    <property type="protein sequence ID" value="CCA15137.1"/>
    <property type="molecule type" value="Genomic_DNA"/>
</dbReference>
<feature type="repeat" description="TPR" evidence="7">
    <location>
        <begin position="692"/>
        <end position="725"/>
    </location>
</feature>
<dbReference type="PROSITE" id="PS50293">
    <property type="entry name" value="TPR_REGION"/>
    <property type="match status" value="2"/>
</dbReference>
<evidence type="ECO:0000256" key="3">
    <source>
        <dbReference type="ARBA" id="ARBA00022776"/>
    </source>
</evidence>
<proteinExistence type="predicted"/>
<feature type="repeat" description="TPR" evidence="7">
    <location>
        <begin position="619"/>
        <end position="652"/>
    </location>
</feature>
<accession>F0W255</accession>
<dbReference type="GO" id="GO:0045842">
    <property type="term" value="P:positive regulation of mitotic metaphase/anaphase transition"/>
    <property type="evidence" value="ECO:0007669"/>
    <property type="project" value="TreeGrafter"/>
</dbReference>
<dbReference type="GO" id="GO:0005680">
    <property type="term" value="C:anaphase-promoting complex"/>
    <property type="evidence" value="ECO:0007669"/>
    <property type="project" value="TreeGrafter"/>
</dbReference>
<dbReference type="PANTHER" id="PTHR12558">
    <property type="entry name" value="CELL DIVISION CYCLE 16,23,27"/>
    <property type="match status" value="1"/>
</dbReference>
<dbReference type="PROSITE" id="PS50005">
    <property type="entry name" value="TPR"/>
    <property type="match status" value="3"/>
</dbReference>
<dbReference type="GO" id="GO:0016567">
    <property type="term" value="P:protein ubiquitination"/>
    <property type="evidence" value="ECO:0007669"/>
    <property type="project" value="TreeGrafter"/>
</dbReference>
<keyword evidence="5 7" id="KW-0802">TPR repeat</keyword>
<dbReference type="Gene3D" id="1.25.40.10">
    <property type="entry name" value="Tetratricopeptide repeat domain"/>
    <property type="match status" value="1"/>
</dbReference>